<dbReference type="PROSITE" id="PS50176">
    <property type="entry name" value="ARM_REPEAT"/>
    <property type="match status" value="1"/>
</dbReference>
<dbReference type="InterPro" id="IPR000225">
    <property type="entry name" value="Armadillo"/>
</dbReference>
<evidence type="ECO:0000256" key="3">
    <source>
        <dbReference type="ARBA" id="ARBA00022927"/>
    </source>
</evidence>
<feature type="repeat" description="ARM" evidence="4">
    <location>
        <begin position="61"/>
        <end position="90"/>
    </location>
</feature>
<evidence type="ECO:0000313" key="5">
    <source>
        <dbReference type="EMBL" id="MPC86754.1"/>
    </source>
</evidence>
<dbReference type="AlphaFoldDB" id="A0A5B7J2Q6"/>
<dbReference type="SMART" id="SM00185">
    <property type="entry name" value="ARM"/>
    <property type="match status" value="4"/>
</dbReference>
<evidence type="ECO:0000256" key="1">
    <source>
        <dbReference type="ARBA" id="ARBA00010394"/>
    </source>
</evidence>
<dbReference type="Proteomes" id="UP000324222">
    <property type="component" value="Unassembled WGS sequence"/>
</dbReference>
<keyword evidence="2" id="KW-0813">Transport</keyword>
<evidence type="ECO:0000256" key="4">
    <source>
        <dbReference type="PROSITE-ProRule" id="PRU00259"/>
    </source>
</evidence>
<keyword evidence="6" id="KW-1185">Reference proteome</keyword>
<dbReference type="SUPFAM" id="SSF48371">
    <property type="entry name" value="ARM repeat"/>
    <property type="match status" value="1"/>
</dbReference>
<protein>
    <submittedName>
        <fullName evidence="5">Importin subunit alpha-1</fullName>
    </submittedName>
</protein>
<organism evidence="5 6">
    <name type="scientific">Portunus trituberculatus</name>
    <name type="common">Swimming crab</name>
    <name type="synonym">Neptunus trituberculatus</name>
    <dbReference type="NCBI Taxonomy" id="210409"/>
    <lineage>
        <taxon>Eukaryota</taxon>
        <taxon>Metazoa</taxon>
        <taxon>Ecdysozoa</taxon>
        <taxon>Arthropoda</taxon>
        <taxon>Crustacea</taxon>
        <taxon>Multicrustacea</taxon>
        <taxon>Malacostraca</taxon>
        <taxon>Eumalacostraca</taxon>
        <taxon>Eucarida</taxon>
        <taxon>Decapoda</taxon>
        <taxon>Pleocyemata</taxon>
        <taxon>Brachyura</taxon>
        <taxon>Eubrachyura</taxon>
        <taxon>Portunoidea</taxon>
        <taxon>Portunidae</taxon>
        <taxon>Portuninae</taxon>
        <taxon>Portunus</taxon>
    </lineage>
</organism>
<dbReference type="EMBL" id="VSRR010072424">
    <property type="protein sequence ID" value="MPC86754.1"/>
    <property type="molecule type" value="Genomic_DNA"/>
</dbReference>
<gene>
    <name evidence="5" type="primary">Kpna2</name>
    <name evidence="5" type="ORF">E2C01_081590</name>
</gene>
<dbReference type="PANTHER" id="PTHR23316">
    <property type="entry name" value="IMPORTIN ALPHA"/>
    <property type="match status" value="1"/>
</dbReference>
<name>A0A5B7J2Q6_PORTR</name>
<comment type="caution">
    <text evidence="5">The sequence shown here is derived from an EMBL/GenBank/DDBJ whole genome shotgun (WGS) entry which is preliminary data.</text>
</comment>
<dbReference type="InterPro" id="IPR011989">
    <property type="entry name" value="ARM-like"/>
</dbReference>
<dbReference type="Pfam" id="PF00514">
    <property type="entry name" value="Arm"/>
    <property type="match status" value="2"/>
</dbReference>
<evidence type="ECO:0000313" key="6">
    <source>
        <dbReference type="Proteomes" id="UP000324222"/>
    </source>
</evidence>
<evidence type="ECO:0000256" key="2">
    <source>
        <dbReference type="ARBA" id="ARBA00022448"/>
    </source>
</evidence>
<sequence>MSKVQCKGVDATKETRTRMREHLMADTIHNPLEVTRYFRHLVNCVQDPPFEEIYQEIESAGCVPKFIHILQKDSCLEVQKEAAWVLGNMSGGDDKICKAVFDAGVVAPMISLINCDNSEIRELAAHCLANIVTLPGVFEQIAQNVFKPLLSLLAKDEVLPNASALLRNLCGCRNPYPPLSTLRPCLPTLIHLVWNNNVSVSDDACNVLAHLIRIHRFRLSPSFDSSFFTEFHKLLKYVASSSV</sequence>
<dbReference type="GO" id="GO:0015031">
    <property type="term" value="P:protein transport"/>
    <property type="evidence" value="ECO:0007669"/>
    <property type="project" value="UniProtKB-KW"/>
</dbReference>
<dbReference type="Gene3D" id="1.25.10.10">
    <property type="entry name" value="Leucine-rich Repeat Variant"/>
    <property type="match status" value="1"/>
</dbReference>
<proteinExistence type="inferred from homology"/>
<reference evidence="5 6" key="1">
    <citation type="submission" date="2019-05" db="EMBL/GenBank/DDBJ databases">
        <title>Another draft genome of Portunus trituberculatus and its Hox gene families provides insights of decapod evolution.</title>
        <authorList>
            <person name="Jeong J.-H."/>
            <person name="Song I."/>
            <person name="Kim S."/>
            <person name="Choi T."/>
            <person name="Kim D."/>
            <person name="Ryu S."/>
            <person name="Kim W."/>
        </authorList>
    </citation>
    <scope>NUCLEOTIDE SEQUENCE [LARGE SCALE GENOMIC DNA]</scope>
    <source>
        <tissue evidence="5">Muscle</tissue>
    </source>
</reference>
<dbReference type="InterPro" id="IPR016024">
    <property type="entry name" value="ARM-type_fold"/>
</dbReference>
<keyword evidence="3" id="KW-0653">Protein transport</keyword>
<dbReference type="OrthoDB" id="6097640at2759"/>
<comment type="similarity">
    <text evidence="1">Belongs to the importin alpha family.</text>
</comment>
<accession>A0A5B7J2Q6</accession>